<dbReference type="Proteomes" id="UP000238164">
    <property type="component" value="Chromosome 1"/>
</dbReference>
<keyword evidence="3 5" id="KW-1133">Transmembrane helix</keyword>
<evidence type="ECO:0000256" key="5">
    <source>
        <dbReference type="SAM" id="Phobius"/>
    </source>
</evidence>
<dbReference type="RefSeq" id="WP_105185672.1">
    <property type="nucleotide sequence ID" value="NZ_BAAAGO010000022.1"/>
</dbReference>
<keyword evidence="4 5" id="KW-0472">Membrane</keyword>
<protein>
    <submittedName>
        <fullName evidence="6">Cobalt transport protein</fullName>
    </submittedName>
</protein>
<evidence type="ECO:0000313" key="6">
    <source>
        <dbReference type="EMBL" id="SPD86792.1"/>
    </source>
</evidence>
<dbReference type="EMBL" id="LT985188">
    <property type="protein sequence ID" value="SPD86792.1"/>
    <property type="molecule type" value="Genomic_DNA"/>
</dbReference>
<reference evidence="6 7" key="1">
    <citation type="submission" date="2018-02" db="EMBL/GenBank/DDBJ databases">
        <authorList>
            <person name="Cohen D.B."/>
            <person name="Kent A.D."/>
        </authorList>
    </citation>
    <scope>NUCLEOTIDE SEQUENCE [LARGE SCALE GENOMIC DNA]</scope>
    <source>
        <strain evidence="6">1</strain>
    </source>
</reference>
<feature type="transmembrane region" description="Helical" evidence="5">
    <location>
        <begin position="69"/>
        <end position="88"/>
    </location>
</feature>
<evidence type="ECO:0000256" key="2">
    <source>
        <dbReference type="ARBA" id="ARBA00022692"/>
    </source>
</evidence>
<feature type="transmembrane region" description="Helical" evidence="5">
    <location>
        <begin position="45"/>
        <end position="62"/>
    </location>
</feature>
<gene>
    <name evidence="6" type="ORF">MPLG2_1756</name>
</gene>
<evidence type="ECO:0000256" key="3">
    <source>
        <dbReference type="ARBA" id="ARBA00022989"/>
    </source>
</evidence>
<name>A0A2N9JF89_9ACTN</name>
<dbReference type="CDD" id="cd16914">
    <property type="entry name" value="EcfT"/>
    <property type="match status" value="1"/>
</dbReference>
<proteinExistence type="predicted"/>
<dbReference type="OrthoDB" id="509049at2"/>
<organism evidence="6 7">
    <name type="scientific">Micropruina glycogenica</name>
    <dbReference type="NCBI Taxonomy" id="75385"/>
    <lineage>
        <taxon>Bacteria</taxon>
        <taxon>Bacillati</taxon>
        <taxon>Actinomycetota</taxon>
        <taxon>Actinomycetes</taxon>
        <taxon>Propionibacteriales</taxon>
        <taxon>Nocardioidaceae</taxon>
        <taxon>Micropruina</taxon>
    </lineage>
</organism>
<feature type="transmembrane region" description="Helical" evidence="5">
    <location>
        <begin position="21"/>
        <end position="39"/>
    </location>
</feature>
<evidence type="ECO:0000256" key="1">
    <source>
        <dbReference type="ARBA" id="ARBA00004141"/>
    </source>
</evidence>
<feature type="transmembrane region" description="Helical" evidence="5">
    <location>
        <begin position="94"/>
        <end position="112"/>
    </location>
</feature>
<accession>A0A2N9JF89</accession>
<dbReference type="GO" id="GO:0005886">
    <property type="term" value="C:plasma membrane"/>
    <property type="evidence" value="ECO:0007669"/>
    <property type="project" value="UniProtKB-ARBA"/>
</dbReference>
<dbReference type="InterPro" id="IPR003339">
    <property type="entry name" value="ABC/ECF_trnsptr_transmembrane"/>
</dbReference>
<keyword evidence="7" id="KW-1185">Reference proteome</keyword>
<dbReference type="AlphaFoldDB" id="A0A2N9JF89"/>
<dbReference type="KEGG" id="mgg:MPLG2_1756"/>
<comment type="subcellular location">
    <subcellularLocation>
        <location evidence="1">Membrane</location>
        <topology evidence="1">Multi-pass membrane protein</topology>
    </subcellularLocation>
</comment>
<keyword evidence="2 5" id="KW-0812">Transmembrane</keyword>
<evidence type="ECO:0000256" key="4">
    <source>
        <dbReference type="ARBA" id="ARBA00023136"/>
    </source>
</evidence>
<sequence length="207" mass="22014">MRPTDALLGSYRPGTSPWHRVGVGWKYLAVLVLTLPALFVQEPWVTASALALTVGCLLLTGLPARVTLALSWGLLVLLAVLAAFQVLIGQPALAFVVPGNVLLAVLAARLIIVTTRPAVLIDALVSAADRVPFVDGERFGLSVGVMLRSIPYLMGAFYDVRDAARARGLERHWIARLTPVVVRAVGFAQATGDALAARGLGERSSDR</sequence>
<evidence type="ECO:0000313" key="7">
    <source>
        <dbReference type="Proteomes" id="UP000238164"/>
    </source>
</evidence>